<feature type="domain" description="Aldehyde dehydrogenase" evidence="8">
    <location>
        <begin position="7"/>
        <end position="428"/>
    </location>
</feature>
<evidence type="ECO:0000313" key="10">
    <source>
        <dbReference type="Proteomes" id="UP000199695"/>
    </source>
</evidence>
<proteinExistence type="inferred from homology"/>
<dbReference type="RefSeq" id="WP_244527396.1">
    <property type="nucleotide sequence ID" value="NZ_FOCQ01000001.1"/>
</dbReference>
<keyword evidence="2 4" id="KW-0560">Oxidoreductase</keyword>
<feature type="active site" evidence="5">
    <location>
        <position position="244"/>
    </location>
</feature>
<sequence length="456" mass="51066">MQEVTGIVQAQKQFFYTGKTRELAFRMSSLEKLRDAVKRYEPDIMTALKKDLNKSEAESYITEIGFVLQEIKYVMKHLNEWVKPKKVKSPLTHFGSRSMIYPDPYGVTLIISPWNYPFQLSVAPLIGAIAAGNCAVIKPSEYAPHVSKLLVQMLEGIFEQEYVTVVEGAAEVSEALLKEPFDYIFFTGSVPVGKKIMEAASKTLTPVTLELGGKSPAIVDKDANLDLAAKRLVWGKCINAGQTCVAPDYLLVHEEVKNGLLEKMKEAIREFYGEDPLQNPGYAKIISDRHFSRLAEFLKDGKIIIGGETDPEKRLIAPTLLDEVDWNSRVMAEEIFGPILPVLTFSELSDVITKVREMPKPLALYFFSENEKKQEEIIASIPFGGGCINDTLIHLATPYLPFGGVGTSGIGSYHGQYSFECFSHQKSIVKQTTRFDLPVRYPSFKNGLKMIKKLMN</sequence>
<keyword evidence="3" id="KW-0520">NAD</keyword>
<dbReference type="GO" id="GO:0005737">
    <property type="term" value="C:cytoplasm"/>
    <property type="evidence" value="ECO:0007669"/>
    <property type="project" value="TreeGrafter"/>
</dbReference>
<dbReference type="PANTHER" id="PTHR43570">
    <property type="entry name" value="ALDEHYDE DEHYDROGENASE"/>
    <property type="match status" value="1"/>
</dbReference>
<dbReference type="InterPro" id="IPR016163">
    <property type="entry name" value="Ald_DH_C"/>
</dbReference>
<dbReference type="FunFam" id="3.40.605.10:FF:000004">
    <property type="entry name" value="Aldehyde dehydrogenase"/>
    <property type="match status" value="1"/>
</dbReference>
<dbReference type="AlphaFoldDB" id="A0A1H8APL0"/>
<organism evidence="9 10">
    <name type="scientific">Lihuaxuella thermophila</name>
    <dbReference type="NCBI Taxonomy" id="1173111"/>
    <lineage>
        <taxon>Bacteria</taxon>
        <taxon>Bacillati</taxon>
        <taxon>Bacillota</taxon>
        <taxon>Bacilli</taxon>
        <taxon>Bacillales</taxon>
        <taxon>Thermoactinomycetaceae</taxon>
        <taxon>Lihuaxuella</taxon>
    </lineage>
</organism>
<evidence type="ECO:0000256" key="7">
    <source>
        <dbReference type="RuleBase" id="RU003345"/>
    </source>
</evidence>
<dbReference type="PANTHER" id="PTHR43570:SF16">
    <property type="entry name" value="ALDEHYDE DEHYDROGENASE TYPE III, ISOFORM Q"/>
    <property type="match status" value="1"/>
</dbReference>
<dbReference type="PIRSF" id="PIRSF036492">
    <property type="entry name" value="ALDH"/>
    <property type="match status" value="1"/>
</dbReference>
<comment type="similarity">
    <text evidence="1 4 7">Belongs to the aldehyde dehydrogenase family.</text>
</comment>
<dbReference type="GO" id="GO:0006081">
    <property type="term" value="P:aldehyde metabolic process"/>
    <property type="evidence" value="ECO:0007669"/>
    <property type="project" value="InterPro"/>
</dbReference>
<gene>
    <name evidence="9" type="ORF">SAMN05444955_101274</name>
</gene>
<dbReference type="GO" id="GO:0004029">
    <property type="term" value="F:aldehyde dehydrogenase (NAD+) activity"/>
    <property type="evidence" value="ECO:0007669"/>
    <property type="project" value="TreeGrafter"/>
</dbReference>
<dbReference type="InterPro" id="IPR029510">
    <property type="entry name" value="Ald_DH_CS_GLU"/>
</dbReference>
<evidence type="ECO:0000256" key="1">
    <source>
        <dbReference type="ARBA" id="ARBA00009986"/>
    </source>
</evidence>
<dbReference type="Gene3D" id="3.40.605.10">
    <property type="entry name" value="Aldehyde Dehydrogenase, Chain A, domain 1"/>
    <property type="match status" value="1"/>
</dbReference>
<protein>
    <recommendedName>
        <fullName evidence="4">Aldehyde dehydrogenase</fullName>
    </recommendedName>
</protein>
<evidence type="ECO:0000256" key="5">
    <source>
        <dbReference type="PIRSR" id="PIRSR036492-1"/>
    </source>
</evidence>
<dbReference type="Pfam" id="PF00171">
    <property type="entry name" value="Aldedh"/>
    <property type="match status" value="1"/>
</dbReference>
<dbReference type="SUPFAM" id="SSF53720">
    <property type="entry name" value="ALDH-like"/>
    <property type="match status" value="1"/>
</dbReference>
<evidence type="ECO:0000259" key="8">
    <source>
        <dbReference type="Pfam" id="PF00171"/>
    </source>
</evidence>
<dbReference type="CDD" id="cd07136">
    <property type="entry name" value="ALDH_YwdH-P39616"/>
    <property type="match status" value="1"/>
</dbReference>
<keyword evidence="10" id="KW-1185">Reference proteome</keyword>
<evidence type="ECO:0000313" key="9">
    <source>
        <dbReference type="EMBL" id="SEM72503.1"/>
    </source>
</evidence>
<evidence type="ECO:0000256" key="2">
    <source>
        <dbReference type="ARBA" id="ARBA00023002"/>
    </source>
</evidence>
<reference evidence="9 10" key="1">
    <citation type="submission" date="2016-10" db="EMBL/GenBank/DDBJ databases">
        <authorList>
            <person name="de Groot N.N."/>
        </authorList>
    </citation>
    <scope>NUCLEOTIDE SEQUENCE [LARGE SCALE GENOMIC DNA]</scope>
    <source>
        <strain evidence="9 10">DSM 46701</strain>
    </source>
</reference>
<dbReference type="STRING" id="1173111.SAMN05444955_101274"/>
<evidence type="ECO:0000256" key="6">
    <source>
        <dbReference type="PROSITE-ProRule" id="PRU10007"/>
    </source>
</evidence>
<feature type="active site" evidence="5 6">
    <location>
        <position position="210"/>
    </location>
</feature>
<dbReference type="InterPro" id="IPR015590">
    <property type="entry name" value="Aldehyde_DH_dom"/>
</dbReference>
<evidence type="ECO:0000256" key="3">
    <source>
        <dbReference type="ARBA" id="ARBA00023027"/>
    </source>
</evidence>
<evidence type="ECO:0000256" key="4">
    <source>
        <dbReference type="PIRNR" id="PIRNR036492"/>
    </source>
</evidence>
<dbReference type="InterPro" id="IPR012394">
    <property type="entry name" value="Aldehyde_DH_NAD(P)"/>
</dbReference>
<dbReference type="InterPro" id="IPR016162">
    <property type="entry name" value="Ald_DH_N"/>
</dbReference>
<name>A0A1H8APL0_9BACL</name>
<dbReference type="InterPro" id="IPR016161">
    <property type="entry name" value="Ald_DH/histidinol_DH"/>
</dbReference>
<dbReference type="Gene3D" id="3.40.309.10">
    <property type="entry name" value="Aldehyde Dehydrogenase, Chain A, domain 2"/>
    <property type="match status" value="1"/>
</dbReference>
<accession>A0A1H8APL0</accession>
<dbReference type="PROSITE" id="PS00687">
    <property type="entry name" value="ALDEHYDE_DEHYDR_GLU"/>
    <property type="match status" value="1"/>
</dbReference>
<dbReference type="EMBL" id="FOCQ01000001">
    <property type="protein sequence ID" value="SEM72503.1"/>
    <property type="molecule type" value="Genomic_DNA"/>
</dbReference>
<dbReference type="Proteomes" id="UP000199695">
    <property type="component" value="Unassembled WGS sequence"/>
</dbReference>
<dbReference type="FunFam" id="3.40.309.10:FF:000003">
    <property type="entry name" value="Aldehyde dehydrogenase"/>
    <property type="match status" value="1"/>
</dbReference>